<dbReference type="PANTHER" id="PTHR36649">
    <property type="entry name" value="UBIQUITIN-LIKE DOMAIN-CONTAINING PROTEIN"/>
    <property type="match status" value="1"/>
</dbReference>
<evidence type="ECO:0000313" key="1">
    <source>
        <dbReference type="EMBL" id="KAE8282572.1"/>
    </source>
</evidence>
<comment type="caution">
    <text evidence="1">The sequence shown here is derived from an EMBL/GenBank/DDBJ whole genome shotgun (WGS) entry which is preliminary data.</text>
</comment>
<dbReference type="AlphaFoldDB" id="A0A6G0HU73"/>
<dbReference type="EMBL" id="REGW02000019">
    <property type="protein sequence ID" value="KAE8282572.1"/>
    <property type="molecule type" value="Genomic_DNA"/>
</dbReference>
<sequence length="282" mass="31519">MPDTKLCLEALSALSGCNVESTSGSSLLTPQDFVNIVALKEFYKQEGFQELEYPSLGTLSLRDIEDQDMYSSPQALTEGPSTAGPAESLRPTVKINPQDFFHPQYDYDFTHIKDGNTTFLRGNEQYTRPCGWNRAALRVMQKYDSGDQWLGTGKDAWPVSYSGHNMDGSLGVILVHSGNPDEEPKFLDAAAASLVTDEKKGRGVYSTPEIKTAEKYCKTFKSKVDGKTYKVVLQNRINPEKRAKCQREDIWLVYIPEGTNDVQTRAIVQTSIRPYGLLLKQV</sequence>
<name>A0A6G0HU73_LARCR</name>
<accession>A0A6G0HU73</accession>
<gene>
    <name evidence="1" type="ORF">D5F01_LYC19983</name>
</gene>
<organism evidence="1 2">
    <name type="scientific">Larimichthys crocea</name>
    <name type="common">Large yellow croaker</name>
    <name type="synonym">Pseudosciaena crocea</name>
    <dbReference type="NCBI Taxonomy" id="215358"/>
    <lineage>
        <taxon>Eukaryota</taxon>
        <taxon>Metazoa</taxon>
        <taxon>Chordata</taxon>
        <taxon>Craniata</taxon>
        <taxon>Vertebrata</taxon>
        <taxon>Euteleostomi</taxon>
        <taxon>Actinopterygii</taxon>
        <taxon>Neopterygii</taxon>
        <taxon>Teleostei</taxon>
        <taxon>Neoteleostei</taxon>
        <taxon>Acanthomorphata</taxon>
        <taxon>Eupercaria</taxon>
        <taxon>Sciaenidae</taxon>
        <taxon>Larimichthys</taxon>
    </lineage>
</organism>
<protein>
    <submittedName>
        <fullName evidence="1">Uncharacterized protein</fullName>
    </submittedName>
</protein>
<reference evidence="1 2" key="1">
    <citation type="submission" date="2019-07" db="EMBL/GenBank/DDBJ databases">
        <title>Chromosome genome assembly for large yellow croaker.</title>
        <authorList>
            <person name="Xiao S."/>
        </authorList>
    </citation>
    <scope>NUCLEOTIDE SEQUENCE [LARGE SCALE GENOMIC DNA]</scope>
    <source>
        <strain evidence="1">JMULYC20181020</strain>
        <tissue evidence="1">Muscle</tissue>
    </source>
</reference>
<evidence type="ECO:0000313" key="2">
    <source>
        <dbReference type="Proteomes" id="UP000424527"/>
    </source>
</evidence>
<dbReference type="PANTHER" id="PTHR36649:SF28">
    <property type="entry name" value="UBIQUITIN-LIKE DOMAIN-CONTAINING PROTEIN"/>
    <property type="match status" value="1"/>
</dbReference>
<keyword evidence="2" id="KW-1185">Reference proteome</keyword>
<proteinExistence type="predicted"/>
<dbReference type="Proteomes" id="UP000424527">
    <property type="component" value="Unassembled WGS sequence"/>
</dbReference>